<dbReference type="AlphaFoldDB" id="A0A3D9YY58"/>
<keyword evidence="1" id="KW-0732">Signal</keyword>
<dbReference type="Proteomes" id="UP000256900">
    <property type="component" value="Unassembled WGS sequence"/>
</dbReference>
<sequence>MPRFFPPAALCLAIGLFSLGAGGALAGNYDFLAAPERDLNRVYRLDRATGEVGACQYGLKEGTVGVTLCYEPGQGAGPQGPSDYALVASSHEREGGVFRVDLRNGLMSICYVLNDKVVCTPLAK</sequence>
<accession>A0A3D9YY58</accession>
<organism evidence="2 3">
    <name type="scientific">Methylovirgula ligni</name>
    <dbReference type="NCBI Taxonomy" id="569860"/>
    <lineage>
        <taxon>Bacteria</taxon>
        <taxon>Pseudomonadati</taxon>
        <taxon>Pseudomonadota</taxon>
        <taxon>Alphaproteobacteria</taxon>
        <taxon>Hyphomicrobiales</taxon>
        <taxon>Beijerinckiaceae</taxon>
        <taxon>Methylovirgula</taxon>
    </lineage>
</organism>
<dbReference type="EMBL" id="QUMO01000002">
    <property type="protein sequence ID" value="REF87693.1"/>
    <property type="molecule type" value="Genomic_DNA"/>
</dbReference>
<feature type="signal peptide" evidence="1">
    <location>
        <begin position="1"/>
        <end position="26"/>
    </location>
</feature>
<comment type="caution">
    <text evidence="2">The sequence shown here is derived from an EMBL/GenBank/DDBJ whole genome shotgun (WGS) entry which is preliminary data.</text>
</comment>
<gene>
    <name evidence="2" type="ORF">DES32_1321</name>
</gene>
<dbReference type="RefSeq" id="WP_245411202.1">
    <property type="nucleotide sequence ID" value="NZ_CP025086.1"/>
</dbReference>
<reference evidence="2 3" key="1">
    <citation type="submission" date="2018-08" db="EMBL/GenBank/DDBJ databases">
        <title>Genomic Encyclopedia of Type Strains, Phase IV (KMG-IV): sequencing the most valuable type-strain genomes for metagenomic binning, comparative biology and taxonomic classification.</title>
        <authorList>
            <person name="Goeker M."/>
        </authorList>
    </citation>
    <scope>NUCLEOTIDE SEQUENCE [LARGE SCALE GENOMIC DNA]</scope>
    <source>
        <strain evidence="2 3">BW863</strain>
    </source>
</reference>
<proteinExistence type="predicted"/>
<evidence type="ECO:0000313" key="3">
    <source>
        <dbReference type="Proteomes" id="UP000256900"/>
    </source>
</evidence>
<evidence type="ECO:0000313" key="2">
    <source>
        <dbReference type="EMBL" id="REF87693.1"/>
    </source>
</evidence>
<protein>
    <submittedName>
        <fullName evidence="2">Uncharacterized protein</fullName>
    </submittedName>
</protein>
<name>A0A3D9YY58_9HYPH</name>
<evidence type="ECO:0000256" key="1">
    <source>
        <dbReference type="SAM" id="SignalP"/>
    </source>
</evidence>
<feature type="chain" id="PRO_5017622457" evidence="1">
    <location>
        <begin position="27"/>
        <end position="124"/>
    </location>
</feature>
<keyword evidence="3" id="KW-1185">Reference proteome</keyword>